<proteinExistence type="predicted"/>
<dbReference type="GO" id="GO:0003676">
    <property type="term" value="F:nucleic acid binding"/>
    <property type="evidence" value="ECO:0007669"/>
    <property type="project" value="InterPro"/>
</dbReference>
<dbReference type="KEGG" id="dpx:DAPPUDRAFT_26684"/>
<dbReference type="AlphaFoldDB" id="E9GPA9"/>
<organism evidence="1 2">
    <name type="scientific">Daphnia pulex</name>
    <name type="common">Water flea</name>
    <dbReference type="NCBI Taxonomy" id="6669"/>
    <lineage>
        <taxon>Eukaryota</taxon>
        <taxon>Metazoa</taxon>
        <taxon>Ecdysozoa</taxon>
        <taxon>Arthropoda</taxon>
        <taxon>Crustacea</taxon>
        <taxon>Branchiopoda</taxon>
        <taxon>Diplostraca</taxon>
        <taxon>Cladocera</taxon>
        <taxon>Anomopoda</taxon>
        <taxon>Daphniidae</taxon>
        <taxon>Daphnia</taxon>
    </lineage>
</organism>
<dbReference type="OrthoDB" id="6370901at2759"/>
<dbReference type="Proteomes" id="UP000000305">
    <property type="component" value="Unassembled WGS sequence"/>
</dbReference>
<dbReference type="InterPro" id="IPR036397">
    <property type="entry name" value="RNaseH_sf"/>
</dbReference>
<sequence>ISRRLQKKGLHCRVTAKKEFLTNALKEQRMAFATAYTDKDEQWWQSVIFSDEKAF</sequence>
<feature type="non-terminal residue" evidence="1">
    <location>
        <position position="55"/>
    </location>
</feature>
<dbReference type="HOGENOM" id="CLU_3038317_0_0_1"/>
<name>E9GPA9_DAPPU</name>
<accession>E9GPA9</accession>
<protein>
    <recommendedName>
        <fullName evidence="3">Transposase Tc1-like domain-containing protein</fullName>
    </recommendedName>
</protein>
<evidence type="ECO:0000313" key="1">
    <source>
        <dbReference type="EMBL" id="EFX78712.1"/>
    </source>
</evidence>
<gene>
    <name evidence="1" type="ORF">DAPPUDRAFT_26684</name>
</gene>
<dbReference type="Gene3D" id="3.30.420.10">
    <property type="entry name" value="Ribonuclease H-like superfamily/Ribonuclease H"/>
    <property type="match status" value="1"/>
</dbReference>
<feature type="non-terminal residue" evidence="1">
    <location>
        <position position="1"/>
    </location>
</feature>
<dbReference type="EMBL" id="GL732556">
    <property type="protein sequence ID" value="EFX78712.1"/>
    <property type="molecule type" value="Genomic_DNA"/>
</dbReference>
<reference evidence="1 2" key="1">
    <citation type="journal article" date="2011" name="Science">
        <title>The ecoresponsive genome of Daphnia pulex.</title>
        <authorList>
            <person name="Colbourne J.K."/>
            <person name="Pfrender M.E."/>
            <person name="Gilbert D."/>
            <person name="Thomas W.K."/>
            <person name="Tucker A."/>
            <person name="Oakley T.H."/>
            <person name="Tokishita S."/>
            <person name="Aerts A."/>
            <person name="Arnold G.J."/>
            <person name="Basu M.K."/>
            <person name="Bauer D.J."/>
            <person name="Caceres C.E."/>
            <person name="Carmel L."/>
            <person name="Casola C."/>
            <person name="Choi J.H."/>
            <person name="Detter J.C."/>
            <person name="Dong Q."/>
            <person name="Dusheyko S."/>
            <person name="Eads B.D."/>
            <person name="Frohlich T."/>
            <person name="Geiler-Samerotte K.A."/>
            <person name="Gerlach D."/>
            <person name="Hatcher P."/>
            <person name="Jogdeo S."/>
            <person name="Krijgsveld J."/>
            <person name="Kriventseva E.V."/>
            <person name="Kultz D."/>
            <person name="Laforsch C."/>
            <person name="Lindquist E."/>
            <person name="Lopez J."/>
            <person name="Manak J.R."/>
            <person name="Muller J."/>
            <person name="Pangilinan J."/>
            <person name="Patwardhan R.P."/>
            <person name="Pitluck S."/>
            <person name="Pritham E.J."/>
            <person name="Rechtsteiner A."/>
            <person name="Rho M."/>
            <person name="Rogozin I.B."/>
            <person name="Sakarya O."/>
            <person name="Salamov A."/>
            <person name="Schaack S."/>
            <person name="Shapiro H."/>
            <person name="Shiga Y."/>
            <person name="Skalitzky C."/>
            <person name="Smith Z."/>
            <person name="Souvorov A."/>
            <person name="Sung W."/>
            <person name="Tang Z."/>
            <person name="Tsuchiya D."/>
            <person name="Tu H."/>
            <person name="Vos H."/>
            <person name="Wang M."/>
            <person name="Wolf Y.I."/>
            <person name="Yamagata H."/>
            <person name="Yamada T."/>
            <person name="Ye Y."/>
            <person name="Shaw J.R."/>
            <person name="Andrews J."/>
            <person name="Crease T.J."/>
            <person name="Tang H."/>
            <person name="Lucas S.M."/>
            <person name="Robertson H.M."/>
            <person name="Bork P."/>
            <person name="Koonin E.V."/>
            <person name="Zdobnov E.M."/>
            <person name="Grigoriev I.V."/>
            <person name="Lynch M."/>
            <person name="Boore J.L."/>
        </authorList>
    </citation>
    <scope>NUCLEOTIDE SEQUENCE [LARGE SCALE GENOMIC DNA]</scope>
</reference>
<dbReference type="InParanoid" id="E9GPA9"/>
<keyword evidence="2" id="KW-1185">Reference proteome</keyword>
<dbReference type="PhylomeDB" id="E9GPA9"/>
<evidence type="ECO:0008006" key="3">
    <source>
        <dbReference type="Google" id="ProtNLM"/>
    </source>
</evidence>
<evidence type="ECO:0000313" key="2">
    <source>
        <dbReference type="Proteomes" id="UP000000305"/>
    </source>
</evidence>